<dbReference type="RefSeq" id="WP_323248128.1">
    <property type="nucleotide sequence ID" value="NZ_JAYFUL010000008.1"/>
</dbReference>
<accession>A0ABU5QL24</accession>
<keyword evidence="2" id="KW-1185">Reference proteome</keyword>
<reference evidence="1 2" key="1">
    <citation type="submission" date="2023-12" db="EMBL/GenBank/DDBJ databases">
        <title>Novel species of the genus Arcicella isolated from rivers.</title>
        <authorList>
            <person name="Lu H."/>
        </authorList>
    </citation>
    <scope>NUCLEOTIDE SEQUENCE [LARGE SCALE GENOMIC DNA]</scope>
    <source>
        <strain evidence="1 2">LMG 21963</strain>
    </source>
</reference>
<gene>
    <name evidence="1" type="ORF">VB264_07535</name>
</gene>
<organism evidence="1 2">
    <name type="scientific">Arcicella aquatica</name>
    <dbReference type="NCBI Taxonomy" id="217141"/>
    <lineage>
        <taxon>Bacteria</taxon>
        <taxon>Pseudomonadati</taxon>
        <taxon>Bacteroidota</taxon>
        <taxon>Cytophagia</taxon>
        <taxon>Cytophagales</taxon>
        <taxon>Flectobacillaceae</taxon>
        <taxon>Arcicella</taxon>
    </lineage>
</organism>
<proteinExistence type="predicted"/>
<dbReference type="EMBL" id="JAYFUL010000008">
    <property type="protein sequence ID" value="MEA5257630.1"/>
    <property type="molecule type" value="Genomic_DNA"/>
</dbReference>
<evidence type="ECO:0000313" key="2">
    <source>
        <dbReference type="Proteomes" id="UP001304671"/>
    </source>
</evidence>
<protein>
    <submittedName>
        <fullName evidence="1">Uncharacterized protein</fullName>
    </submittedName>
</protein>
<sequence>MRFSWLKNLKKIKETSSVATTFLASEKVATFSEESFYHSMKFTSLNEKLGGGCRLGKTKNNLYSMK</sequence>
<evidence type="ECO:0000313" key="1">
    <source>
        <dbReference type="EMBL" id="MEA5257630.1"/>
    </source>
</evidence>
<dbReference type="Proteomes" id="UP001304671">
    <property type="component" value="Unassembled WGS sequence"/>
</dbReference>
<name>A0ABU5QL24_9BACT</name>
<comment type="caution">
    <text evidence="1">The sequence shown here is derived from an EMBL/GenBank/DDBJ whole genome shotgun (WGS) entry which is preliminary data.</text>
</comment>